<dbReference type="InterPro" id="IPR008972">
    <property type="entry name" value="Cupredoxin"/>
</dbReference>
<dbReference type="AlphaFoldDB" id="A0A238YXD1"/>
<gene>
    <name evidence="1" type="ORF">SAMN06264365_105233</name>
</gene>
<protein>
    <submittedName>
        <fullName evidence="1">Plastocyanin</fullName>
    </submittedName>
</protein>
<dbReference type="Proteomes" id="UP000198415">
    <property type="component" value="Unassembled WGS sequence"/>
</dbReference>
<dbReference type="RefSeq" id="WP_089293927.1">
    <property type="nucleotide sequence ID" value="NZ_BOMU01000035.1"/>
</dbReference>
<evidence type="ECO:0000313" key="2">
    <source>
        <dbReference type="Proteomes" id="UP000198415"/>
    </source>
</evidence>
<dbReference type="EMBL" id="FZNR01000005">
    <property type="protein sequence ID" value="SNR75398.1"/>
    <property type="molecule type" value="Genomic_DNA"/>
</dbReference>
<dbReference type="OrthoDB" id="4869720at2"/>
<dbReference type="SUPFAM" id="SSF49503">
    <property type="entry name" value="Cupredoxins"/>
    <property type="match status" value="1"/>
</dbReference>
<proteinExistence type="predicted"/>
<dbReference type="Gene3D" id="2.60.40.420">
    <property type="entry name" value="Cupredoxins - blue copper proteins"/>
    <property type="match status" value="1"/>
</dbReference>
<organism evidence="1 2">
    <name type="scientific">Actinoplanes regularis</name>
    <dbReference type="NCBI Taxonomy" id="52697"/>
    <lineage>
        <taxon>Bacteria</taxon>
        <taxon>Bacillati</taxon>
        <taxon>Actinomycetota</taxon>
        <taxon>Actinomycetes</taxon>
        <taxon>Micromonosporales</taxon>
        <taxon>Micromonosporaceae</taxon>
        <taxon>Actinoplanes</taxon>
    </lineage>
</organism>
<sequence>MYELDSRSLGPFDCYSLRFAQPGEHRYAITRAGPRGLGTDRPFRVTVTGDQPLRSDEITQHNVAVRWSTDGFTANPAELTVTAGDVVLWHDHHAGVPFEIHGDGPIDSGSLREQSGYTHVFGNPGHYTWIDANGSGLRGRIVVRDPDVSRPRGRERWLAQLSRGHVVTIEGDRVEPEELEIVTGQTVYFAVVAAPGITVTDESLPTGLPAPSHE</sequence>
<keyword evidence="2" id="KW-1185">Reference proteome</keyword>
<reference evidence="1 2" key="1">
    <citation type="submission" date="2017-06" db="EMBL/GenBank/DDBJ databases">
        <authorList>
            <person name="Kim H.J."/>
            <person name="Triplett B.A."/>
        </authorList>
    </citation>
    <scope>NUCLEOTIDE SEQUENCE [LARGE SCALE GENOMIC DNA]</scope>
    <source>
        <strain evidence="1 2">DSM 43151</strain>
    </source>
</reference>
<evidence type="ECO:0000313" key="1">
    <source>
        <dbReference type="EMBL" id="SNR75398.1"/>
    </source>
</evidence>
<name>A0A238YXD1_9ACTN</name>
<accession>A0A238YXD1</accession>